<accession>A0A1M6RQL3</accession>
<sequence length="188" mass="19921">MAKDMTAGSNSIVKRILIWGLLLILTVLIAVGLIGGALSFVGFPVMKTAQRLFQGKPQTSHSTAAQQEVVSLQSQLSVARSTDNRLQASVDSDIQQIHVLQQEIDKLQSQLKSQISANATAKAESNILIQMDPQSAAAVLEKMTPEEAARTIAQMPASDSGAILADVPPNLASELLSMAASFAPQNQS</sequence>
<feature type="coiled-coil region" evidence="1">
    <location>
        <begin position="90"/>
        <end position="124"/>
    </location>
</feature>
<dbReference type="AlphaFoldDB" id="A0A1M6RQL3"/>
<keyword evidence="1" id="KW-0175">Coiled coil</keyword>
<protein>
    <submittedName>
        <fullName evidence="4">Flagellar motility protein MotE, a chaperone for MotC folding</fullName>
    </submittedName>
</protein>
<dbReference type="Proteomes" id="UP000184016">
    <property type="component" value="Unassembled WGS sequence"/>
</dbReference>
<proteinExistence type="predicted"/>
<dbReference type="InterPro" id="IPR006668">
    <property type="entry name" value="Mg_transptr_MgtE_intracell_dom"/>
</dbReference>
<evidence type="ECO:0000256" key="1">
    <source>
        <dbReference type="SAM" id="Coils"/>
    </source>
</evidence>
<dbReference type="EMBL" id="FRAF01000012">
    <property type="protein sequence ID" value="SHK34704.1"/>
    <property type="molecule type" value="Genomic_DNA"/>
</dbReference>
<keyword evidence="5" id="KW-1185">Reference proteome</keyword>
<name>A0A1M6RQL3_9BACL</name>
<evidence type="ECO:0000313" key="5">
    <source>
        <dbReference type="Proteomes" id="UP000184016"/>
    </source>
</evidence>
<keyword evidence="4" id="KW-0969">Cilium</keyword>
<reference evidence="5" key="1">
    <citation type="submission" date="2016-11" db="EMBL/GenBank/DDBJ databases">
        <authorList>
            <person name="Varghese N."/>
            <person name="Submissions S."/>
        </authorList>
    </citation>
    <scope>NUCLEOTIDE SEQUENCE [LARGE SCALE GENOMIC DNA]</scope>
    <source>
        <strain evidence="5">USBA-503</strain>
    </source>
</reference>
<dbReference type="Pfam" id="PF03448">
    <property type="entry name" value="MgtE_N"/>
    <property type="match status" value="1"/>
</dbReference>
<evidence type="ECO:0000259" key="3">
    <source>
        <dbReference type="Pfam" id="PF03448"/>
    </source>
</evidence>
<keyword evidence="2" id="KW-0812">Transmembrane</keyword>
<dbReference type="STRING" id="1830138.SAMN05443507_11273"/>
<dbReference type="RefSeq" id="WP_072874121.1">
    <property type="nucleotide sequence ID" value="NZ_FRAF01000012.1"/>
</dbReference>
<evidence type="ECO:0000313" key="4">
    <source>
        <dbReference type="EMBL" id="SHK34704.1"/>
    </source>
</evidence>
<gene>
    <name evidence="4" type="ORF">SAMN05443507_11273</name>
</gene>
<dbReference type="SUPFAM" id="SSF158791">
    <property type="entry name" value="MgtE N-terminal domain-like"/>
    <property type="match status" value="1"/>
</dbReference>
<organism evidence="4 5">
    <name type="scientific">Alicyclobacillus tolerans</name>
    <dbReference type="NCBI Taxonomy" id="90970"/>
    <lineage>
        <taxon>Bacteria</taxon>
        <taxon>Bacillati</taxon>
        <taxon>Bacillota</taxon>
        <taxon>Bacilli</taxon>
        <taxon>Bacillales</taxon>
        <taxon>Alicyclobacillaceae</taxon>
        <taxon>Alicyclobacillus</taxon>
    </lineage>
</organism>
<feature type="transmembrane region" description="Helical" evidence="2">
    <location>
        <begin position="16"/>
        <end position="43"/>
    </location>
</feature>
<keyword evidence="2" id="KW-0472">Membrane</keyword>
<keyword evidence="4" id="KW-0966">Cell projection</keyword>
<keyword evidence="2" id="KW-1133">Transmembrane helix</keyword>
<keyword evidence="4" id="KW-0282">Flagellum</keyword>
<feature type="domain" description="Magnesium transporter MgtE intracellular" evidence="3">
    <location>
        <begin position="103"/>
        <end position="177"/>
    </location>
</feature>
<evidence type="ECO:0000256" key="2">
    <source>
        <dbReference type="SAM" id="Phobius"/>
    </source>
</evidence>